<keyword evidence="3" id="KW-1185">Reference proteome</keyword>
<dbReference type="EMBL" id="JAQQBS010000003">
    <property type="protein sequence ID" value="KAK0171126.1"/>
    <property type="molecule type" value="Genomic_DNA"/>
</dbReference>
<proteinExistence type="predicted"/>
<sequence length="66" mass="7150">MPEVTNDATCSYLDCGAVRHEPAAGARASEEERKKSQKWEREALGKGITAARGPFSTLTNRVVSLT</sequence>
<dbReference type="AlphaFoldDB" id="A0AA39FKI5"/>
<reference evidence="2" key="1">
    <citation type="journal article" date="2023" name="bioRxiv">
        <title>Scaffold-level genome assemblies of two parasitoid biocontrol wasps reveal the parthenogenesis mechanism and an associated novel virus.</title>
        <authorList>
            <person name="Inwood S."/>
            <person name="Skelly J."/>
            <person name="Guhlin J."/>
            <person name="Harrop T."/>
            <person name="Goldson S."/>
            <person name="Dearden P."/>
        </authorList>
    </citation>
    <scope>NUCLEOTIDE SEQUENCE</scope>
    <source>
        <strain evidence="2">Irish</strain>
        <tissue evidence="2">Whole body</tissue>
    </source>
</reference>
<evidence type="ECO:0000313" key="3">
    <source>
        <dbReference type="Proteomes" id="UP001168990"/>
    </source>
</evidence>
<dbReference type="Proteomes" id="UP001168990">
    <property type="component" value="Unassembled WGS sequence"/>
</dbReference>
<name>A0AA39FKI5_9HYME</name>
<gene>
    <name evidence="2" type="ORF">PV328_008883</name>
</gene>
<organism evidence="2 3">
    <name type="scientific">Microctonus aethiopoides</name>
    <dbReference type="NCBI Taxonomy" id="144406"/>
    <lineage>
        <taxon>Eukaryota</taxon>
        <taxon>Metazoa</taxon>
        <taxon>Ecdysozoa</taxon>
        <taxon>Arthropoda</taxon>
        <taxon>Hexapoda</taxon>
        <taxon>Insecta</taxon>
        <taxon>Pterygota</taxon>
        <taxon>Neoptera</taxon>
        <taxon>Endopterygota</taxon>
        <taxon>Hymenoptera</taxon>
        <taxon>Apocrita</taxon>
        <taxon>Ichneumonoidea</taxon>
        <taxon>Braconidae</taxon>
        <taxon>Euphorinae</taxon>
        <taxon>Microctonus</taxon>
    </lineage>
</organism>
<evidence type="ECO:0000313" key="2">
    <source>
        <dbReference type="EMBL" id="KAK0171126.1"/>
    </source>
</evidence>
<comment type="caution">
    <text evidence="2">The sequence shown here is derived from an EMBL/GenBank/DDBJ whole genome shotgun (WGS) entry which is preliminary data.</text>
</comment>
<accession>A0AA39FKI5</accession>
<protein>
    <submittedName>
        <fullName evidence="2">Uncharacterized protein</fullName>
    </submittedName>
</protein>
<evidence type="ECO:0000256" key="1">
    <source>
        <dbReference type="SAM" id="MobiDB-lite"/>
    </source>
</evidence>
<feature type="region of interest" description="Disordered" evidence="1">
    <location>
        <begin position="21"/>
        <end position="40"/>
    </location>
</feature>
<reference evidence="2" key="2">
    <citation type="submission" date="2023-03" db="EMBL/GenBank/DDBJ databases">
        <authorList>
            <person name="Inwood S.N."/>
            <person name="Skelly J.G."/>
            <person name="Guhlin J."/>
            <person name="Harrop T.W.R."/>
            <person name="Goldson S.G."/>
            <person name="Dearden P.K."/>
        </authorList>
    </citation>
    <scope>NUCLEOTIDE SEQUENCE</scope>
    <source>
        <strain evidence="2">Irish</strain>
        <tissue evidence="2">Whole body</tissue>
    </source>
</reference>